<protein>
    <submittedName>
        <fullName evidence="1">Uncharacterized protein</fullName>
    </submittedName>
</protein>
<dbReference type="EMBL" id="ANJA01003977">
    <property type="protein sequence ID" value="ETO60169.1"/>
    <property type="molecule type" value="Genomic_DNA"/>
</dbReference>
<proteinExistence type="predicted"/>
<reference evidence="1 2" key="1">
    <citation type="submission" date="2013-11" db="EMBL/GenBank/DDBJ databases">
        <title>The Genome Sequence of Phytophthora parasitica P1976.</title>
        <authorList>
            <consortium name="The Broad Institute Genomics Platform"/>
            <person name="Russ C."/>
            <person name="Tyler B."/>
            <person name="Panabieres F."/>
            <person name="Shan W."/>
            <person name="Tripathy S."/>
            <person name="Grunwald N."/>
            <person name="Machado M."/>
            <person name="Johnson C.S."/>
            <person name="Walker B."/>
            <person name="Young S."/>
            <person name="Zeng Q."/>
            <person name="Gargeya S."/>
            <person name="Fitzgerald M."/>
            <person name="Haas B."/>
            <person name="Abouelleil A."/>
            <person name="Allen A.W."/>
            <person name="Alvarado L."/>
            <person name="Arachchi H.M."/>
            <person name="Berlin A.M."/>
            <person name="Chapman S.B."/>
            <person name="Gainer-Dewar J."/>
            <person name="Goldberg J."/>
            <person name="Griggs A."/>
            <person name="Gujja S."/>
            <person name="Hansen M."/>
            <person name="Howarth C."/>
            <person name="Imamovic A."/>
            <person name="Ireland A."/>
            <person name="Larimer J."/>
            <person name="McCowan C."/>
            <person name="Murphy C."/>
            <person name="Pearson M."/>
            <person name="Poon T.W."/>
            <person name="Priest M."/>
            <person name="Roberts A."/>
            <person name="Saif S."/>
            <person name="Shea T."/>
            <person name="Sisk P."/>
            <person name="Sykes S."/>
            <person name="Wortman J."/>
            <person name="Nusbaum C."/>
            <person name="Birren B."/>
        </authorList>
    </citation>
    <scope>NUCLEOTIDE SEQUENCE [LARGE SCALE GENOMIC DNA]</scope>
    <source>
        <strain evidence="1 2">P1976</strain>
    </source>
</reference>
<accession>A0A080Z0K8</accession>
<organism evidence="1 2">
    <name type="scientific">Phytophthora nicotianae P1976</name>
    <dbReference type="NCBI Taxonomy" id="1317066"/>
    <lineage>
        <taxon>Eukaryota</taxon>
        <taxon>Sar</taxon>
        <taxon>Stramenopiles</taxon>
        <taxon>Oomycota</taxon>
        <taxon>Peronosporomycetes</taxon>
        <taxon>Peronosporales</taxon>
        <taxon>Peronosporaceae</taxon>
        <taxon>Phytophthora</taxon>
    </lineage>
</organism>
<sequence>MELPDLVDDGNFDNALIRSADTQGKLKRLRGETESDINCLRIVLQSSPSLLRYAGALAN</sequence>
<gene>
    <name evidence="1" type="ORF">F444_21592</name>
</gene>
<comment type="caution">
    <text evidence="1">The sequence shown here is derived from an EMBL/GenBank/DDBJ whole genome shotgun (WGS) entry which is preliminary data.</text>
</comment>
<evidence type="ECO:0000313" key="1">
    <source>
        <dbReference type="EMBL" id="ETO60169.1"/>
    </source>
</evidence>
<dbReference type="AlphaFoldDB" id="A0A080Z0K8"/>
<name>A0A080Z0K8_PHYNI</name>
<evidence type="ECO:0000313" key="2">
    <source>
        <dbReference type="Proteomes" id="UP000028582"/>
    </source>
</evidence>
<dbReference type="Proteomes" id="UP000028582">
    <property type="component" value="Unassembled WGS sequence"/>
</dbReference>